<dbReference type="AlphaFoldDB" id="A0A0G1UWC8"/>
<dbReference type="PANTHER" id="PTHR43685">
    <property type="entry name" value="GLYCOSYLTRANSFERASE"/>
    <property type="match status" value="1"/>
</dbReference>
<dbReference type="Gene3D" id="3.90.550.10">
    <property type="entry name" value="Spore Coat Polysaccharide Biosynthesis Protein SpsA, Chain A"/>
    <property type="match status" value="1"/>
</dbReference>
<dbReference type="CDD" id="cd00761">
    <property type="entry name" value="Glyco_tranf_GTA_type"/>
    <property type="match status" value="1"/>
</dbReference>
<dbReference type="Proteomes" id="UP000034600">
    <property type="component" value="Unassembled WGS sequence"/>
</dbReference>
<comment type="caution">
    <text evidence="2">The sequence shown here is derived from an EMBL/GenBank/DDBJ whole genome shotgun (WGS) entry which is preliminary data.</text>
</comment>
<evidence type="ECO:0000259" key="1">
    <source>
        <dbReference type="Pfam" id="PF00535"/>
    </source>
</evidence>
<dbReference type="Pfam" id="PF00535">
    <property type="entry name" value="Glycos_transf_2"/>
    <property type="match status" value="1"/>
</dbReference>
<protein>
    <submittedName>
        <fullName evidence="2">Glycosyl transferase family 2</fullName>
    </submittedName>
</protein>
<dbReference type="PANTHER" id="PTHR43685:SF2">
    <property type="entry name" value="GLYCOSYLTRANSFERASE 2-LIKE DOMAIN-CONTAINING PROTEIN"/>
    <property type="match status" value="1"/>
</dbReference>
<evidence type="ECO:0000313" key="2">
    <source>
        <dbReference type="EMBL" id="KKU98554.1"/>
    </source>
</evidence>
<keyword evidence="2" id="KW-0808">Transferase</keyword>
<dbReference type="InterPro" id="IPR001173">
    <property type="entry name" value="Glyco_trans_2-like"/>
</dbReference>
<accession>A0A0G1UWC8</accession>
<dbReference type="EMBL" id="LCPO01000023">
    <property type="protein sequence ID" value="KKU98554.1"/>
    <property type="molecule type" value="Genomic_DNA"/>
</dbReference>
<dbReference type="SUPFAM" id="SSF53448">
    <property type="entry name" value="Nucleotide-diphospho-sugar transferases"/>
    <property type="match status" value="1"/>
</dbReference>
<feature type="domain" description="Glycosyltransferase 2-like" evidence="1">
    <location>
        <begin position="6"/>
        <end position="133"/>
    </location>
</feature>
<name>A0A0G1UWC8_9BACT</name>
<dbReference type="InterPro" id="IPR050834">
    <property type="entry name" value="Glycosyltransf_2"/>
</dbReference>
<evidence type="ECO:0000313" key="3">
    <source>
        <dbReference type="Proteomes" id="UP000034600"/>
    </source>
</evidence>
<dbReference type="GO" id="GO:0016740">
    <property type="term" value="F:transferase activity"/>
    <property type="evidence" value="ECO:0007669"/>
    <property type="project" value="UniProtKB-KW"/>
</dbReference>
<dbReference type="InterPro" id="IPR029044">
    <property type="entry name" value="Nucleotide-diphossugar_trans"/>
</dbReference>
<reference evidence="2 3" key="1">
    <citation type="journal article" date="2015" name="Nature">
        <title>rRNA introns, odd ribosomes, and small enigmatic genomes across a large radiation of phyla.</title>
        <authorList>
            <person name="Brown C.T."/>
            <person name="Hug L.A."/>
            <person name="Thomas B.C."/>
            <person name="Sharon I."/>
            <person name="Castelle C.J."/>
            <person name="Singh A."/>
            <person name="Wilkins M.J."/>
            <person name="Williams K.H."/>
            <person name="Banfield J.F."/>
        </authorList>
    </citation>
    <scope>NUCLEOTIDE SEQUENCE [LARGE SCALE GENOMIC DNA]</scope>
</reference>
<organism evidence="2 3">
    <name type="scientific">Candidatus Jorgensenbacteria bacterium GW2011_GWC1_48_8</name>
    <dbReference type="NCBI Taxonomy" id="1618666"/>
    <lineage>
        <taxon>Bacteria</taxon>
        <taxon>Candidatus Joergenseniibacteriota</taxon>
    </lineage>
</organism>
<sequence>MNPKVSVIITTYNRPESLKRAIKSVLNQDFKNFELIIVDDRSDAETGEAVASFKDSRINFIQNPKNLGGTKSLNIGLKHAKGKYVCPLDDDDEWIDAQKLSKQLAFFKAHPDYLAVGTNAEVRLLNGAGELIKIVKTKNPLLNEEIHDRLIFTNLIAHVSSIYGREKALIVGGYDENLERGKDWDLFLKLGKLGKLANLPDITVRFDEKRKVNLKYKDSRAKLRIIRKHRDYPHSLQAFTVEFARMCVFRILMLFPSR</sequence>
<gene>
    <name evidence="2" type="ORF">UY32_C0023G0009</name>
</gene>
<proteinExistence type="predicted"/>